<comment type="caution">
    <text evidence="6">The sequence shown here is derived from an EMBL/GenBank/DDBJ whole genome shotgun (WGS) entry which is preliminary data.</text>
</comment>
<evidence type="ECO:0000256" key="2">
    <source>
        <dbReference type="ARBA" id="ARBA00022801"/>
    </source>
</evidence>
<evidence type="ECO:0000256" key="4">
    <source>
        <dbReference type="SAM" id="MobiDB-lite"/>
    </source>
</evidence>
<sequence>MRTWTKRGLLALAALTGVTAGLLPVVGHAEAPDPGGSGGTGGTVVRTESGAVRGTENAGTRSFQGIPYAAPPVGDMRWQDPRPAARWEGERDASKPGTPCAQAPGEVAEGSLSEDCLYLNVTSPSGTKKGPKPVIVWVHGGGYFMGTGSNYGPQRLAEQGDAVVVTINYRLGVFGYFGHSGLKGSGTYGLADQQAAFAWVRRNAAAFGGDPGNVTVAGQSAGAISNCAHLTSPSATGLFDKAITQSGACDLDWLANLEFRGDQEAAIFEPLSTVEARGRETATGAGCPEGDDAETIECLRGLPVEELLKSQGKFIRPAYGTRVLPTHPADAVRRGWFHRVPVLSGQTHDESTASTAVYDQGPGENQRQPMTEQTFDEVMTETFGKDEAKVRAEYPREAYDSAALAWSAIATDRKWTCNQLTTSRNLSRHVPVFHYEYADPQAPPLSPAPPQMPMGAQHASDLWSLFDLFGFPAPLDPAQQQLSERMIGYWSEFAATGRPGADWPEFERKDKPPYVQSLAPGEGGVGPVDLAAEHHCGFWSKFDR</sequence>
<evidence type="ECO:0000256" key="1">
    <source>
        <dbReference type="ARBA" id="ARBA00005964"/>
    </source>
</evidence>
<reference evidence="6 7" key="1">
    <citation type="submission" date="2017-07" db="EMBL/GenBank/DDBJ databases">
        <title>Amycolatopsis antarcticus sp. nov., isolated from the surface of an Antarcticus brown macroalga.</title>
        <authorList>
            <person name="Wang J."/>
            <person name="Leiva S."/>
            <person name="Huang J."/>
            <person name="Huang Y."/>
        </authorList>
    </citation>
    <scope>NUCLEOTIDE SEQUENCE [LARGE SCALE GENOMIC DNA]</scope>
    <source>
        <strain evidence="6 7">AU-G6</strain>
    </source>
</reference>
<name>A0A263D3Z2_9PSEU</name>
<keyword evidence="3" id="KW-0732">Signal</keyword>
<dbReference type="SUPFAM" id="SSF53474">
    <property type="entry name" value="alpha/beta-Hydrolases"/>
    <property type="match status" value="1"/>
</dbReference>
<dbReference type="Gene3D" id="3.40.50.1820">
    <property type="entry name" value="alpha/beta hydrolase"/>
    <property type="match status" value="1"/>
</dbReference>
<organism evidence="6 7">
    <name type="scientific">Amycolatopsis antarctica</name>
    <dbReference type="NCBI Taxonomy" id="1854586"/>
    <lineage>
        <taxon>Bacteria</taxon>
        <taxon>Bacillati</taxon>
        <taxon>Actinomycetota</taxon>
        <taxon>Actinomycetes</taxon>
        <taxon>Pseudonocardiales</taxon>
        <taxon>Pseudonocardiaceae</taxon>
        <taxon>Amycolatopsis</taxon>
    </lineage>
</organism>
<feature type="compositionally biased region" description="Basic and acidic residues" evidence="4">
    <location>
        <begin position="77"/>
        <end position="94"/>
    </location>
</feature>
<dbReference type="FunCoup" id="A0A263D3Z2">
    <property type="interactions" value="26"/>
</dbReference>
<dbReference type="EC" id="3.1.1.-" evidence="3"/>
<dbReference type="OrthoDB" id="4308422at2"/>
<feature type="compositionally biased region" description="Polar residues" evidence="4">
    <location>
        <begin position="352"/>
        <end position="368"/>
    </location>
</feature>
<keyword evidence="2 3" id="KW-0378">Hydrolase</keyword>
<feature type="region of interest" description="Disordered" evidence="4">
    <location>
        <begin position="51"/>
        <end position="107"/>
    </location>
</feature>
<dbReference type="GO" id="GO:0016787">
    <property type="term" value="F:hydrolase activity"/>
    <property type="evidence" value="ECO:0007669"/>
    <property type="project" value="UniProtKB-KW"/>
</dbReference>
<dbReference type="RefSeq" id="WP_094862422.1">
    <property type="nucleotide sequence ID" value="NZ_NKYE01000005.1"/>
</dbReference>
<feature type="signal peptide" evidence="3">
    <location>
        <begin position="1"/>
        <end position="29"/>
    </location>
</feature>
<dbReference type="Proteomes" id="UP000242444">
    <property type="component" value="Unassembled WGS sequence"/>
</dbReference>
<dbReference type="EMBL" id="NKYE01000005">
    <property type="protein sequence ID" value="OZM73204.1"/>
    <property type="molecule type" value="Genomic_DNA"/>
</dbReference>
<feature type="region of interest" description="Disordered" evidence="4">
    <location>
        <begin position="347"/>
        <end position="368"/>
    </location>
</feature>
<evidence type="ECO:0000259" key="5">
    <source>
        <dbReference type="Pfam" id="PF00135"/>
    </source>
</evidence>
<protein>
    <recommendedName>
        <fullName evidence="3">Carboxylic ester hydrolase</fullName>
        <ecNumber evidence="3">3.1.1.-</ecNumber>
    </recommendedName>
</protein>
<dbReference type="InterPro" id="IPR029058">
    <property type="entry name" value="AB_hydrolase_fold"/>
</dbReference>
<feature type="domain" description="Carboxylesterase type B" evidence="5">
    <location>
        <begin position="43"/>
        <end position="516"/>
    </location>
</feature>
<evidence type="ECO:0000313" key="6">
    <source>
        <dbReference type="EMBL" id="OZM73204.1"/>
    </source>
</evidence>
<comment type="similarity">
    <text evidence="1 3">Belongs to the type-B carboxylesterase/lipase family.</text>
</comment>
<dbReference type="InParanoid" id="A0A263D3Z2"/>
<dbReference type="PANTHER" id="PTHR11559">
    <property type="entry name" value="CARBOXYLESTERASE"/>
    <property type="match status" value="1"/>
</dbReference>
<evidence type="ECO:0000313" key="7">
    <source>
        <dbReference type="Proteomes" id="UP000242444"/>
    </source>
</evidence>
<dbReference type="PROSITE" id="PS00122">
    <property type="entry name" value="CARBOXYLESTERASE_B_1"/>
    <property type="match status" value="1"/>
</dbReference>
<dbReference type="InterPro" id="IPR002018">
    <property type="entry name" value="CarbesteraseB"/>
</dbReference>
<evidence type="ECO:0000256" key="3">
    <source>
        <dbReference type="RuleBase" id="RU361235"/>
    </source>
</evidence>
<dbReference type="Pfam" id="PF00135">
    <property type="entry name" value="COesterase"/>
    <property type="match status" value="1"/>
</dbReference>
<dbReference type="InterPro" id="IPR050309">
    <property type="entry name" value="Type-B_Carboxylest/Lipase"/>
</dbReference>
<dbReference type="InterPro" id="IPR019826">
    <property type="entry name" value="Carboxylesterase_B_AS"/>
</dbReference>
<accession>A0A263D3Z2</accession>
<feature type="chain" id="PRO_5039746929" description="Carboxylic ester hydrolase" evidence="3">
    <location>
        <begin position="30"/>
        <end position="544"/>
    </location>
</feature>
<proteinExistence type="inferred from homology"/>
<dbReference type="AlphaFoldDB" id="A0A263D3Z2"/>
<keyword evidence="7" id="KW-1185">Reference proteome</keyword>
<gene>
    <name evidence="6" type="ORF">CFN78_10050</name>
</gene>